<keyword evidence="2" id="KW-1185">Reference proteome</keyword>
<comment type="caution">
    <text evidence="1">The sequence shown here is derived from an EMBL/GenBank/DDBJ whole genome shotgun (WGS) entry which is preliminary data.</text>
</comment>
<evidence type="ECO:0000313" key="2">
    <source>
        <dbReference type="Proteomes" id="UP000635071"/>
    </source>
</evidence>
<dbReference type="EMBL" id="BMJM01000003">
    <property type="protein sequence ID" value="GGE05858.1"/>
    <property type="molecule type" value="Genomic_DNA"/>
</dbReference>
<proteinExistence type="predicted"/>
<dbReference type="RefSeq" id="WP_188761870.1">
    <property type="nucleotide sequence ID" value="NZ_BMJM01000003.1"/>
</dbReference>
<organism evidence="1 2">
    <name type="scientific">Sandarakinorhabdus glacialis</name>
    <dbReference type="NCBI Taxonomy" id="1614636"/>
    <lineage>
        <taxon>Bacteria</taxon>
        <taxon>Pseudomonadati</taxon>
        <taxon>Pseudomonadota</taxon>
        <taxon>Alphaproteobacteria</taxon>
        <taxon>Sphingomonadales</taxon>
        <taxon>Sphingosinicellaceae</taxon>
        <taxon>Sandarakinorhabdus</taxon>
    </lineage>
</organism>
<reference evidence="1" key="1">
    <citation type="journal article" date="2014" name="Int. J. Syst. Evol. Microbiol.">
        <title>Complete genome sequence of Corynebacterium casei LMG S-19264T (=DSM 44701T), isolated from a smear-ripened cheese.</title>
        <authorList>
            <consortium name="US DOE Joint Genome Institute (JGI-PGF)"/>
            <person name="Walter F."/>
            <person name="Albersmeier A."/>
            <person name="Kalinowski J."/>
            <person name="Ruckert C."/>
        </authorList>
    </citation>
    <scope>NUCLEOTIDE SEQUENCE</scope>
    <source>
        <strain evidence="1">CGMCC 1.15519</strain>
    </source>
</reference>
<name>A0A916ZQ16_9SPHN</name>
<gene>
    <name evidence="1" type="ORF">GCM10011529_10310</name>
</gene>
<sequence length="184" mass="18981">MLTTPDLFATIVPNQGGGTRKEAAYDCPACARQNDVPAALLPKGLVPLLPLREAWLAARAVEVVAVPEPVAAPLVAAEPALAAKVEPVAVAAVPALEVPVWATGKSGRSLLDEGLSAVRAGTASMVGLRRRDGQFVAEAIAVEAVEDLLDSLDEMDCELLIIDGGLGAGKTIFHPRAGATSFVR</sequence>
<protein>
    <submittedName>
        <fullName evidence="1">Uncharacterized protein</fullName>
    </submittedName>
</protein>
<dbReference type="AlphaFoldDB" id="A0A916ZQ16"/>
<dbReference type="Proteomes" id="UP000635071">
    <property type="component" value="Unassembled WGS sequence"/>
</dbReference>
<evidence type="ECO:0000313" key="1">
    <source>
        <dbReference type="EMBL" id="GGE05858.1"/>
    </source>
</evidence>
<reference evidence="1" key="2">
    <citation type="submission" date="2020-09" db="EMBL/GenBank/DDBJ databases">
        <authorList>
            <person name="Sun Q."/>
            <person name="Zhou Y."/>
        </authorList>
    </citation>
    <scope>NUCLEOTIDE SEQUENCE</scope>
    <source>
        <strain evidence="1">CGMCC 1.15519</strain>
    </source>
</reference>
<accession>A0A916ZQ16</accession>